<dbReference type="InterPro" id="IPR014026">
    <property type="entry name" value="UDP-Glc/GDP-Man_DH_dimer"/>
</dbReference>
<sequence length="433" mass="45005">MGERIGVVGAGYVGLTSAACLARLGHRVSCVDTDAAKVGRLRAGEVDLAEPDLAELVAEGLAAGTLAFGTDPEVLADAELVVLCLPTPPGVNGEPDLDMLRSSLARLGPVLAPDAVVVTKSTVPVGTAPRIPGYLGRPDIAVVSNPEFLREGRAVRDFLHPDRIVLGADPPDSPAAHRVANLYAPTGAPVVRTGTASAELAKYASNGFLAVKASYVNVLAELCEHCGADVHDVTAVMGMDERIGSAFLAPGPGWGGSCLPKDTSALAYAAEEAGVDFALLREAVRVNDRQRTRMVRAVRLAATGRPDGELSGVRIGVLGLAFKAGTGDLRDSPAVAVATALARHGAEVTAYDPAVRSGVDGVQVVDDPYLVAKDAAACVVLTEWPEFRELDWRRLAASVDRRVVVDARNLLDPQSLAGAGFTRIGVGTTPRRP</sequence>
<dbReference type="InterPro" id="IPR036291">
    <property type="entry name" value="NAD(P)-bd_dom_sf"/>
</dbReference>
<dbReference type="PIRSF" id="PIRSF000124">
    <property type="entry name" value="UDPglc_GDPman_dh"/>
    <property type="match status" value="1"/>
</dbReference>
<evidence type="ECO:0000256" key="2">
    <source>
        <dbReference type="ARBA" id="ARBA00006601"/>
    </source>
</evidence>
<dbReference type="PROSITE" id="PS51257">
    <property type="entry name" value="PROKAR_LIPOPROTEIN"/>
    <property type="match status" value="1"/>
</dbReference>
<dbReference type="InterPro" id="IPR014027">
    <property type="entry name" value="UDP-Glc/GDP-Man_DH_C"/>
</dbReference>
<evidence type="ECO:0000256" key="8">
    <source>
        <dbReference type="PIRSR" id="PIRSR500134-1"/>
    </source>
</evidence>
<feature type="active site" description="Nucleophile" evidence="8">
    <location>
        <position position="258"/>
    </location>
</feature>
<dbReference type="PANTHER" id="PTHR43750">
    <property type="entry name" value="UDP-GLUCOSE 6-DEHYDROGENASE TUAD"/>
    <property type="match status" value="1"/>
</dbReference>
<dbReference type="InterPro" id="IPR028357">
    <property type="entry name" value="UDPglc_DH_bac"/>
</dbReference>
<feature type="binding site" evidence="10">
    <location>
        <position position="261"/>
    </location>
    <ligand>
        <name>NAD(+)</name>
        <dbReference type="ChEBI" id="CHEBI:57540"/>
    </ligand>
</feature>
<dbReference type="GO" id="GO:0000271">
    <property type="term" value="P:polysaccharide biosynthetic process"/>
    <property type="evidence" value="ECO:0007669"/>
    <property type="project" value="InterPro"/>
</dbReference>
<keyword evidence="4 7" id="KW-0560">Oxidoreductase</keyword>
<evidence type="ECO:0000259" key="11">
    <source>
        <dbReference type="SMART" id="SM00984"/>
    </source>
</evidence>
<dbReference type="GO" id="GO:0003979">
    <property type="term" value="F:UDP-glucose 6-dehydrogenase activity"/>
    <property type="evidence" value="ECO:0007669"/>
    <property type="project" value="UniProtKB-EC"/>
</dbReference>
<evidence type="ECO:0000313" key="13">
    <source>
        <dbReference type="Proteomes" id="UP000581769"/>
    </source>
</evidence>
<feature type="binding site" evidence="9">
    <location>
        <begin position="148"/>
        <end position="151"/>
    </location>
    <ligand>
        <name>substrate</name>
    </ligand>
</feature>
<comment type="similarity">
    <text evidence="2 7">Belongs to the UDP-glucose/GDP-mannose dehydrogenase family.</text>
</comment>
<evidence type="ECO:0000313" key="12">
    <source>
        <dbReference type="EMBL" id="MBB4689150.1"/>
    </source>
</evidence>
<dbReference type="Gene3D" id="3.40.50.720">
    <property type="entry name" value="NAD(P)-binding Rossmann-like Domain"/>
    <property type="match status" value="2"/>
</dbReference>
<feature type="binding site" evidence="9">
    <location>
        <position position="255"/>
    </location>
    <ligand>
        <name>substrate</name>
    </ligand>
</feature>
<dbReference type="NCBIfam" id="TIGR03026">
    <property type="entry name" value="NDP-sugDHase"/>
    <property type="match status" value="1"/>
</dbReference>
<feature type="binding site" evidence="10">
    <location>
        <position position="330"/>
    </location>
    <ligand>
        <name>NAD(+)</name>
        <dbReference type="ChEBI" id="CHEBI:57540"/>
    </ligand>
</feature>
<reference evidence="12 13" key="1">
    <citation type="submission" date="2020-08" db="EMBL/GenBank/DDBJ databases">
        <title>Sequencing the genomes of 1000 actinobacteria strains.</title>
        <authorList>
            <person name="Klenk H.-P."/>
        </authorList>
    </citation>
    <scope>NUCLEOTIDE SEQUENCE [LARGE SCALE GENOMIC DNA]</scope>
    <source>
        <strain evidence="12 13">DSM 45859</strain>
    </source>
</reference>
<comment type="catalytic activity">
    <reaction evidence="6 7">
        <text>UDP-alpha-D-glucose + 2 NAD(+) + H2O = UDP-alpha-D-glucuronate + 2 NADH + 3 H(+)</text>
        <dbReference type="Rhea" id="RHEA:23596"/>
        <dbReference type="ChEBI" id="CHEBI:15377"/>
        <dbReference type="ChEBI" id="CHEBI:15378"/>
        <dbReference type="ChEBI" id="CHEBI:57540"/>
        <dbReference type="ChEBI" id="CHEBI:57945"/>
        <dbReference type="ChEBI" id="CHEBI:58052"/>
        <dbReference type="ChEBI" id="CHEBI:58885"/>
        <dbReference type="EC" id="1.1.1.22"/>
    </reaction>
</comment>
<proteinExistence type="inferred from homology"/>
<dbReference type="SMART" id="SM00984">
    <property type="entry name" value="UDPG_MGDP_dh_C"/>
    <property type="match status" value="1"/>
</dbReference>
<evidence type="ECO:0000256" key="4">
    <source>
        <dbReference type="ARBA" id="ARBA00023002"/>
    </source>
</evidence>
<evidence type="ECO:0000256" key="9">
    <source>
        <dbReference type="PIRSR" id="PIRSR500134-2"/>
    </source>
</evidence>
<dbReference type="SUPFAM" id="SSF52413">
    <property type="entry name" value="UDP-glucose/GDP-mannose dehydrogenase C-terminal domain"/>
    <property type="match status" value="1"/>
</dbReference>
<accession>A0A840J541</accession>
<feature type="domain" description="UDP-glucose/GDP-mannose dehydrogenase C-terminal" evidence="11">
    <location>
        <begin position="316"/>
        <end position="413"/>
    </location>
</feature>
<keyword evidence="13" id="KW-1185">Reference proteome</keyword>
<dbReference type="InterPro" id="IPR001732">
    <property type="entry name" value="UDP-Glc/GDP-Man_DH_N"/>
</dbReference>
<evidence type="ECO:0000256" key="1">
    <source>
        <dbReference type="ARBA" id="ARBA00004701"/>
    </source>
</evidence>
<dbReference type="UniPathway" id="UPA00038">
    <property type="reaction ID" value="UER00491"/>
</dbReference>
<feature type="binding site" evidence="9">
    <location>
        <position position="202"/>
    </location>
    <ligand>
        <name>substrate</name>
    </ligand>
</feature>
<comment type="caution">
    <text evidence="12">The sequence shown here is derived from an EMBL/GenBank/DDBJ whole genome shotgun (WGS) entry which is preliminary data.</text>
</comment>
<feature type="binding site" evidence="10">
    <location>
        <position position="32"/>
    </location>
    <ligand>
        <name>NAD(+)</name>
        <dbReference type="ChEBI" id="CHEBI:57540"/>
    </ligand>
</feature>
<dbReference type="Pfam" id="PF03720">
    <property type="entry name" value="UDPG_MGDP_dh_C"/>
    <property type="match status" value="1"/>
</dbReference>
<evidence type="ECO:0000256" key="10">
    <source>
        <dbReference type="PIRSR" id="PIRSR500134-3"/>
    </source>
</evidence>
<dbReference type="SUPFAM" id="SSF51735">
    <property type="entry name" value="NAD(P)-binding Rossmann-fold domains"/>
    <property type="match status" value="1"/>
</dbReference>
<dbReference type="InterPro" id="IPR036220">
    <property type="entry name" value="UDP-Glc/GDP-Man_DH_C_sf"/>
</dbReference>
<dbReference type="Proteomes" id="UP000581769">
    <property type="component" value="Unassembled WGS sequence"/>
</dbReference>
<dbReference type="PIRSF" id="PIRSF500134">
    <property type="entry name" value="UDPglc_DH_bac"/>
    <property type="match status" value="1"/>
</dbReference>
<dbReference type="InterPro" id="IPR008927">
    <property type="entry name" value="6-PGluconate_DH-like_C_sf"/>
</dbReference>
<dbReference type="GO" id="GO:0006065">
    <property type="term" value="P:UDP-glucuronate biosynthetic process"/>
    <property type="evidence" value="ECO:0007669"/>
    <property type="project" value="UniProtKB-UniPathway"/>
</dbReference>
<evidence type="ECO:0000256" key="5">
    <source>
        <dbReference type="ARBA" id="ARBA00023027"/>
    </source>
</evidence>
<feature type="binding site" evidence="10">
    <location>
        <position position="37"/>
    </location>
    <ligand>
        <name>NAD(+)</name>
        <dbReference type="ChEBI" id="CHEBI:57540"/>
    </ligand>
</feature>
<dbReference type="EMBL" id="JACHMG010000001">
    <property type="protein sequence ID" value="MBB4689150.1"/>
    <property type="molecule type" value="Genomic_DNA"/>
</dbReference>
<dbReference type="AlphaFoldDB" id="A0A840J541"/>
<evidence type="ECO:0000256" key="3">
    <source>
        <dbReference type="ARBA" id="ARBA00012954"/>
    </source>
</evidence>
<dbReference type="PANTHER" id="PTHR43750:SF3">
    <property type="entry name" value="UDP-GLUCOSE 6-DEHYDROGENASE TUAD"/>
    <property type="match status" value="1"/>
</dbReference>
<dbReference type="Pfam" id="PF00984">
    <property type="entry name" value="UDPG_MGDP_dh"/>
    <property type="match status" value="1"/>
</dbReference>
<name>A0A840J541_9PSEU</name>
<feature type="binding site" evidence="9">
    <location>
        <begin position="247"/>
        <end position="251"/>
    </location>
    <ligand>
        <name>substrate</name>
    </ligand>
</feature>
<comment type="pathway">
    <text evidence="1">Nucleotide-sugar biosynthesis; UDP-alpha-D-glucuronate biosynthesis; UDP-alpha-D-glucuronate from UDP-alpha-D-glucose: step 1/1.</text>
</comment>
<keyword evidence="5 7" id="KW-0520">NAD</keyword>
<feature type="binding site" evidence="10">
    <location>
        <position position="87"/>
    </location>
    <ligand>
        <name>NAD(+)</name>
        <dbReference type="ChEBI" id="CHEBI:57540"/>
    </ligand>
</feature>
<dbReference type="RefSeq" id="WP_184783730.1">
    <property type="nucleotide sequence ID" value="NZ_JACHMG010000001.1"/>
</dbReference>
<dbReference type="SUPFAM" id="SSF48179">
    <property type="entry name" value="6-phosphogluconate dehydrogenase C-terminal domain-like"/>
    <property type="match status" value="1"/>
</dbReference>
<organism evidence="12 13">
    <name type="scientific">Amycolatopsis jiangsuensis</name>
    <dbReference type="NCBI Taxonomy" id="1181879"/>
    <lineage>
        <taxon>Bacteria</taxon>
        <taxon>Bacillati</taxon>
        <taxon>Actinomycetota</taxon>
        <taxon>Actinomycetes</taxon>
        <taxon>Pseudonocardiales</taxon>
        <taxon>Pseudonocardiaceae</taxon>
        <taxon>Amycolatopsis</taxon>
    </lineage>
</organism>
<protein>
    <recommendedName>
        <fullName evidence="3 7">UDP-glucose 6-dehydrogenase</fullName>
        <ecNumber evidence="3 7">1.1.1.22</ecNumber>
    </recommendedName>
</protein>
<dbReference type="EC" id="1.1.1.22" evidence="3 7"/>
<feature type="binding site" evidence="9">
    <location>
        <position position="323"/>
    </location>
    <ligand>
        <name>substrate</name>
    </ligand>
</feature>
<feature type="binding site" evidence="10">
    <location>
        <position position="151"/>
    </location>
    <ligand>
        <name>NAD(+)</name>
        <dbReference type="ChEBI" id="CHEBI:57540"/>
    </ligand>
</feature>
<dbReference type="InterPro" id="IPR017476">
    <property type="entry name" value="UDP-Glc/GDP-Man"/>
</dbReference>
<dbReference type="Pfam" id="PF03721">
    <property type="entry name" value="UDPG_MGDP_dh_N"/>
    <property type="match status" value="1"/>
</dbReference>
<dbReference type="GO" id="GO:0051287">
    <property type="term" value="F:NAD binding"/>
    <property type="evidence" value="ECO:0007669"/>
    <property type="project" value="InterPro"/>
</dbReference>
<feature type="binding site" evidence="10">
    <location>
        <position position="122"/>
    </location>
    <ligand>
        <name>NAD(+)</name>
        <dbReference type="ChEBI" id="CHEBI:57540"/>
    </ligand>
</feature>
<evidence type="ECO:0000256" key="6">
    <source>
        <dbReference type="ARBA" id="ARBA00047473"/>
    </source>
</evidence>
<evidence type="ECO:0000256" key="7">
    <source>
        <dbReference type="PIRNR" id="PIRNR000124"/>
    </source>
</evidence>
<gene>
    <name evidence="12" type="ORF">BJY18_006635</name>
</gene>
<dbReference type="Gene3D" id="1.20.5.100">
    <property type="entry name" value="Cytochrome c1, transmembrane anchor, C-terminal"/>
    <property type="match status" value="1"/>
</dbReference>